<gene>
    <name evidence="2" type="ORF">PAHAL_6G258200</name>
</gene>
<reference evidence="2" key="1">
    <citation type="submission" date="2018-04" db="EMBL/GenBank/DDBJ databases">
        <title>WGS assembly of Panicum hallii.</title>
        <authorList>
            <person name="Lovell J."/>
            <person name="Jenkins J."/>
            <person name="Lowry D."/>
            <person name="Mamidi S."/>
            <person name="Sreedasyam A."/>
            <person name="Weng X."/>
            <person name="Barry K."/>
            <person name="Bonette J."/>
            <person name="Campitelli B."/>
            <person name="Daum C."/>
            <person name="Gordon S."/>
            <person name="Gould B."/>
            <person name="Lipzen A."/>
            <person name="Macqueen A."/>
            <person name="Palacio-Mejia J."/>
            <person name="Plott C."/>
            <person name="Shakirov E."/>
            <person name="Shu S."/>
            <person name="Yoshinaga Y."/>
            <person name="Zane M."/>
            <person name="Rokhsar D."/>
            <person name="Grimwood J."/>
            <person name="Schmutz J."/>
            <person name="Juenger T."/>
        </authorList>
    </citation>
    <scope>NUCLEOTIDE SEQUENCE [LARGE SCALE GENOMIC DNA]</scope>
    <source>
        <strain evidence="2">FIL2</strain>
    </source>
</reference>
<feature type="region of interest" description="Disordered" evidence="1">
    <location>
        <begin position="43"/>
        <end position="67"/>
    </location>
</feature>
<organism evidence="2">
    <name type="scientific">Panicum hallii</name>
    <dbReference type="NCBI Taxonomy" id="206008"/>
    <lineage>
        <taxon>Eukaryota</taxon>
        <taxon>Viridiplantae</taxon>
        <taxon>Streptophyta</taxon>
        <taxon>Embryophyta</taxon>
        <taxon>Tracheophyta</taxon>
        <taxon>Spermatophyta</taxon>
        <taxon>Magnoliopsida</taxon>
        <taxon>Liliopsida</taxon>
        <taxon>Poales</taxon>
        <taxon>Poaceae</taxon>
        <taxon>PACMAD clade</taxon>
        <taxon>Panicoideae</taxon>
        <taxon>Panicodae</taxon>
        <taxon>Paniceae</taxon>
        <taxon>Panicinae</taxon>
        <taxon>Panicum</taxon>
        <taxon>Panicum sect. Panicum</taxon>
    </lineage>
</organism>
<evidence type="ECO:0000313" key="2">
    <source>
        <dbReference type="EMBL" id="PVH37151.1"/>
    </source>
</evidence>
<evidence type="ECO:0000256" key="1">
    <source>
        <dbReference type="SAM" id="MobiDB-lite"/>
    </source>
</evidence>
<dbReference type="AlphaFoldDB" id="A0A2T8IHK1"/>
<dbReference type="Gramene" id="PVH37151">
    <property type="protein sequence ID" value="PVH37151"/>
    <property type="gene ID" value="PAHAL_6G258200"/>
</dbReference>
<accession>A0A2T8IHK1</accession>
<name>A0A2T8IHK1_9POAL</name>
<proteinExistence type="predicted"/>
<feature type="compositionally biased region" description="Polar residues" evidence="1">
    <location>
        <begin position="53"/>
        <end position="63"/>
    </location>
</feature>
<dbReference type="Proteomes" id="UP000243499">
    <property type="component" value="Chromosome 6"/>
</dbReference>
<dbReference type="EMBL" id="CM008051">
    <property type="protein sequence ID" value="PVH37151.1"/>
    <property type="molecule type" value="Genomic_DNA"/>
</dbReference>
<protein>
    <submittedName>
        <fullName evidence="2">Uncharacterized protein</fullName>
    </submittedName>
</protein>
<sequence length="93" mass="10032">MDLDTSSSQLQSSLRYCLCKYRCMCGVVAFSARAVRFTFQTSRPSLQGPRGTEGSTLNSNASGDLTPLTRLGIWAPFRHKPKSMADGDGAGVI</sequence>